<dbReference type="RefSeq" id="WP_108310020.1">
    <property type="nucleotide sequence ID" value="NZ_CP020921.1"/>
</dbReference>
<sequence>MISKIYNLEILNKIKEFTNDDFCNLSNEELRWLKYLINTDESGFFFNAEDRKELKTYLADINTSSLPKIIIKNKPKRNRKSWSLLEPLFTAIFEEKDLILRFQISDSEQFKAKCFPYKIEFEFYKDEWYLLWLNLSEDKKKMKTPFASILSFEIIDRENELFEEAEKIFLEEYHFAKFRVDKQYLDDLKRILLTLIDFKPILEKDIQNSLIFKIKYKPSEEGYLLQKFRQLGKRAIILEPRFLVEKMLFTYTKSLERYSKSQS</sequence>
<keyword evidence="2" id="KW-1185">Reference proteome</keyword>
<organism evidence="1 2">
    <name type="scientific">Thermodesulfobium acidiphilum</name>
    <dbReference type="NCBI Taxonomy" id="1794699"/>
    <lineage>
        <taxon>Bacteria</taxon>
        <taxon>Pseudomonadati</taxon>
        <taxon>Thermodesulfobiota</taxon>
        <taxon>Thermodesulfobiia</taxon>
        <taxon>Thermodesulfobiales</taxon>
        <taxon>Thermodesulfobiaceae</taxon>
        <taxon>Thermodesulfobium</taxon>
    </lineage>
</organism>
<dbReference type="KEGG" id="taci:TDSAC_1695"/>
<protein>
    <submittedName>
        <fullName evidence="1">WYL domain-containing protein</fullName>
    </submittedName>
</protein>
<dbReference type="Proteomes" id="UP000244792">
    <property type="component" value="Chromosome"/>
</dbReference>
<dbReference type="AlphaFoldDB" id="A0A2R4W2H6"/>
<evidence type="ECO:0000313" key="2">
    <source>
        <dbReference type="Proteomes" id="UP000244792"/>
    </source>
</evidence>
<dbReference type="EMBL" id="CP020921">
    <property type="protein sequence ID" value="AWB11031.1"/>
    <property type="molecule type" value="Genomic_DNA"/>
</dbReference>
<dbReference type="OrthoDB" id="2858389at2"/>
<reference evidence="1 2" key="1">
    <citation type="submission" date="2017-04" db="EMBL/GenBank/DDBJ databases">
        <title>Genomic insights into metabolism of Thermodesulfobium acidiphilum.</title>
        <authorList>
            <person name="Toshchakov S.V."/>
            <person name="Frolov E.N."/>
            <person name="Kublanov I.V."/>
            <person name="Samarov N.I."/>
            <person name="Novikov A."/>
            <person name="Lebedinsky A.V."/>
            <person name="Bonch-Osmolovskaya E.A."/>
            <person name="Chernyh N.A."/>
        </authorList>
    </citation>
    <scope>NUCLEOTIDE SEQUENCE [LARGE SCALE GENOMIC DNA]</scope>
    <source>
        <strain evidence="1 2">3127-1</strain>
    </source>
</reference>
<accession>A0A2R4W2H6</accession>
<gene>
    <name evidence="1" type="ORF">TDSAC_1695</name>
</gene>
<evidence type="ECO:0000313" key="1">
    <source>
        <dbReference type="EMBL" id="AWB11031.1"/>
    </source>
</evidence>
<name>A0A2R4W2H6_THEAF</name>
<proteinExistence type="predicted"/>